<dbReference type="EMBL" id="JBHRXI010000025">
    <property type="protein sequence ID" value="MFC3615849.1"/>
    <property type="molecule type" value="Genomic_DNA"/>
</dbReference>
<accession>A0ABV7TMT5</accession>
<evidence type="ECO:0000313" key="5">
    <source>
        <dbReference type="Proteomes" id="UP001595629"/>
    </source>
</evidence>
<evidence type="ECO:0000256" key="1">
    <source>
        <dbReference type="SAM" id="Coils"/>
    </source>
</evidence>
<feature type="transmembrane region" description="Helical" evidence="3">
    <location>
        <begin position="27"/>
        <end position="50"/>
    </location>
</feature>
<dbReference type="Proteomes" id="UP001595629">
    <property type="component" value="Unassembled WGS sequence"/>
</dbReference>
<comment type="caution">
    <text evidence="4">The sequence shown here is derived from an EMBL/GenBank/DDBJ whole genome shotgun (WGS) entry which is preliminary data.</text>
</comment>
<evidence type="ECO:0000313" key="4">
    <source>
        <dbReference type="EMBL" id="MFC3615849.1"/>
    </source>
</evidence>
<evidence type="ECO:0000256" key="3">
    <source>
        <dbReference type="SAM" id="Phobius"/>
    </source>
</evidence>
<evidence type="ECO:0000256" key="2">
    <source>
        <dbReference type="SAM" id="MobiDB-lite"/>
    </source>
</evidence>
<dbReference type="RefSeq" id="WP_386737131.1">
    <property type="nucleotide sequence ID" value="NZ_JBHRXI010000025.1"/>
</dbReference>
<protein>
    <submittedName>
        <fullName evidence="4">DNA repair protein</fullName>
    </submittedName>
</protein>
<sequence>MATFRPQAAESSVSLFKTILYSIIQPVLLGLIVLFAFGLLGATLLAAFGVMPWLEVPVTINGAAFEAAGMWAQIGFTVLVLALCAFVPTNGRVMQLEHSHRKFHLTMNDIVHAYHTAHAADRQGAFSLSHEFDAVRERIAYLREHPDLQSMEPEILEAAAQMSTVSRDLADTYSDERVNRAREFLRQRQQELEDFKDRIDTAKILTEEMRQWVQAVEIDEAVAQSQVNRLKADLNDILPELDLGLAELEARRGKTRTDPERPDNVVGIAKTAAE</sequence>
<keyword evidence="3" id="KW-0812">Transmembrane</keyword>
<keyword evidence="3" id="KW-0472">Membrane</keyword>
<organism evidence="4 5">
    <name type="scientific">Lutimaribacter marinistellae</name>
    <dbReference type="NCBI Taxonomy" id="1820329"/>
    <lineage>
        <taxon>Bacteria</taxon>
        <taxon>Pseudomonadati</taxon>
        <taxon>Pseudomonadota</taxon>
        <taxon>Alphaproteobacteria</taxon>
        <taxon>Rhodobacterales</taxon>
        <taxon>Roseobacteraceae</taxon>
        <taxon>Lutimaribacter</taxon>
    </lineage>
</organism>
<keyword evidence="3" id="KW-1133">Transmembrane helix</keyword>
<proteinExistence type="predicted"/>
<feature type="region of interest" description="Disordered" evidence="2">
    <location>
        <begin position="252"/>
        <end position="274"/>
    </location>
</feature>
<keyword evidence="5" id="KW-1185">Reference proteome</keyword>
<keyword evidence="1" id="KW-0175">Coiled coil</keyword>
<reference evidence="5" key="1">
    <citation type="journal article" date="2019" name="Int. J. Syst. Evol. Microbiol.">
        <title>The Global Catalogue of Microorganisms (GCM) 10K type strain sequencing project: providing services to taxonomists for standard genome sequencing and annotation.</title>
        <authorList>
            <consortium name="The Broad Institute Genomics Platform"/>
            <consortium name="The Broad Institute Genome Sequencing Center for Infectious Disease"/>
            <person name="Wu L."/>
            <person name="Ma J."/>
        </authorList>
    </citation>
    <scope>NUCLEOTIDE SEQUENCE [LARGE SCALE GENOMIC DNA]</scope>
    <source>
        <strain evidence="5">KCTC 42911</strain>
    </source>
</reference>
<feature type="compositionally biased region" description="Basic and acidic residues" evidence="2">
    <location>
        <begin position="252"/>
        <end position="263"/>
    </location>
</feature>
<gene>
    <name evidence="4" type="ORF">ACFORG_19025</name>
</gene>
<feature type="transmembrane region" description="Helical" evidence="3">
    <location>
        <begin position="70"/>
        <end position="91"/>
    </location>
</feature>
<feature type="coiled-coil region" evidence="1">
    <location>
        <begin position="178"/>
        <end position="205"/>
    </location>
</feature>
<name>A0ABV7TMT5_9RHOB</name>